<dbReference type="GO" id="GO:0031267">
    <property type="term" value="F:small GTPase binding"/>
    <property type="evidence" value="ECO:0007669"/>
    <property type="project" value="InterPro"/>
</dbReference>
<dbReference type="InterPro" id="IPR047089">
    <property type="entry name" value="Asp-tRNA-ligase_1_N"/>
</dbReference>
<protein>
    <recommendedName>
        <fullName evidence="3">Importin-13</fullName>
    </recommendedName>
</protein>
<evidence type="ECO:0000313" key="10">
    <source>
        <dbReference type="EMBL" id="KAJ6224126.1"/>
    </source>
</evidence>
<evidence type="ECO:0000256" key="7">
    <source>
        <dbReference type="ARBA" id="ARBA00022917"/>
    </source>
</evidence>
<dbReference type="InterPro" id="IPR002312">
    <property type="entry name" value="Asp/Asn-tRNA-synth_IIb"/>
</dbReference>
<dbReference type="GO" id="GO:0004815">
    <property type="term" value="F:aspartate-tRNA ligase activity"/>
    <property type="evidence" value="ECO:0007669"/>
    <property type="project" value="TreeGrafter"/>
</dbReference>
<dbReference type="InterPro" id="IPR045864">
    <property type="entry name" value="aa-tRNA-synth_II/BPL/LPL"/>
</dbReference>
<dbReference type="Pfam" id="PF01336">
    <property type="entry name" value="tRNA_anti-codon"/>
    <property type="match status" value="1"/>
</dbReference>
<proteinExistence type="inferred from homology"/>
<dbReference type="InterPro" id="IPR006195">
    <property type="entry name" value="aa-tRNA-synth_II"/>
</dbReference>
<dbReference type="Pfam" id="PF24139">
    <property type="entry name" value="TPR_TNPO3_IPO13_4th"/>
    <property type="match status" value="1"/>
</dbReference>
<keyword evidence="4" id="KW-0436">Ligase</keyword>
<sequence length="1479" mass="170012">MDPIVNNLERMIDSFYSSDYNSNNQKESFNEVNQILTNAQYSNEAWTFVWSLLQKEKSMNVQSFGAGTLYAKISKNFFELDLNSQLEIRKRIVEYLISFLDNPEFSFVTTKLISCLAAYVIQTIDSSWPTALADIANLIQPEKLSHLPPTRVVNVLLQILYSITEEFNKIHIDKFKKVAIRNELQKHAQWVLFIVHKVVSEDNISDTITKISVKCFSNWTVGLGTLNLSEHHSSIITIMLNAACNESTCENAVESIIEIYTSPHIEKYPKLILELVEQMTTGLESVVIKAASESKLDFCKNLYILFIYIGESNCRLLLDSLIDMPEYTKSIVKMLQIILRCSSTPGYFGYDEFISDQPFNFWITFQDDIMGSDENKIHTYLLLFKEIYESLINCFLVKVQYPPDEIMINEWDEDDHERFRCYRQDIGDTFMYCFNIFRSSMLKILFTHFTKAIDQISVVSDKQLIATARFLEATLFAFSSIAENIDVAESTYLPQIFSSFSTIPFDKINSPQLLETIMNLFASFAEWLCCNVNYIPFTISAISTALKSNSPLVVVSATMALKVITPECQPNLLPYATQLILLCEEHLSYSTLKYKDKARLMFTLGTVLSIMPMEVIMQTIDRILVPILSETEQVLCITENDNKVREHIIGVLLMLANLFSKLDVNLKGTDIEEGDEMVSKSKMIKSAKNNIKPQPLYIIFEKVLPLFGAIATKYSNDENITENLCECIKKSVITLLDDVRPLVGTILQLLLHLYRASKSIYVLKISRQLFTLFHSSAEHLPHLQEYFMAIIQITIDSFQVDFRENTYLIQVFFEEFAAILKKSPVICAHSKLDMAPIYNFAISGIVLPEKPTIHQCAVFITEFLNHGQYASEDIKTNNFKSSKLFWSKQKFSFKIIMLAVENKSQCDINRFTNRTHTCGQIDDHLIGQEVNLCGWIEYQRLGKFVVLKDCYGIVQLFIKNKNLQEIVKKLSFESVIQVRGKVNSRPEKDINTNMKNGNVEIVVNELEVLNHAKPDLPFLSREHAQVTEKVRLEYRYLDLRQTKMSQNLRIRSKLIMSLRNCLVDKFGFIEVETPTLFKATPGGAQEFIVPTRFPNQFYSLVQSPQQFKQLLMVGGIDRYFQVARCYRDEGTKPNRQPEFTQLDIELSFTSIDKVIDLIENLLCQCWPIETERLQLVKPFARLNYYTAMELYGSDKPDMRSDIKIQQFKNEDVSYYYLVIPQDYDQHFSIRQFIEEGLSVQMNTLNFKGNLNHFKWSSLPFQHNLDHTILDHLTQCSLKDNDYIWLTSGDKANCLRLLGRIRASCIDLIENDLVLKSKLPRKLSILWIDDFPLFLPNEETNQLESSHHPFTAPKPSQSDLVYTDPSKVIGQNFDLVINGHEIGGGSIRIVDHELQRYILQDILKCNASSLFYFMEALNSGCPPHGGFAIGLDRLMALVCQEMSIRDVIAFPKAAHGKDLMANSPAPVEEHVQQIYHISPR</sequence>
<evidence type="ECO:0000256" key="3">
    <source>
        <dbReference type="ARBA" id="ARBA00016020"/>
    </source>
</evidence>
<dbReference type="InterPro" id="IPR004365">
    <property type="entry name" value="NA-bd_OB_tRNA"/>
</dbReference>
<dbReference type="PROSITE" id="PS50862">
    <property type="entry name" value="AA_TRNA_LIGASE_II"/>
    <property type="match status" value="1"/>
</dbReference>
<dbReference type="InterPro" id="IPR012340">
    <property type="entry name" value="NA-bd_OB-fold"/>
</dbReference>
<dbReference type="CDD" id="cd04317">
    <property type="entry name" value="EcAspRS_like_N"/>
    <property type="match status" value="1"/>
</dbReference>
<dbReference type="InterPro" id="IPR058537">
    <property type="entry name" value="TPR_TNPO3_IPO13_4th"/>
</dbReference>
<keyword evidence="8" id="KW-0030">Aminoacyl-tRNA synthetase</keyword>
<dbReference type="EMBL" id="JAPWDV010000001">
    <property type="protein sequence ID" value="KAJ6224126.1"/>
    <property type="molecule type" value="Genomic_DNA"/>
</dbReference>
<evidence type="ECO:0000256" key="5">
    <source>
        <dbReference type="ARBA" id="ARBA00022741"/>
    </source>
</evidence>
<evidence type="ECO:0000256" key="8">
    <source>
        <dbReference type="ARBA" id="ARBA00023146"/>
    </source>
</evidence>
<dbReference type="NCBIfam" id="NF001750">
    <property type="entry name" value="PRK00476.1"/>
    <property type="match status" value="1"/>
</dbReference>
<comment type="similarity">
    <text evidence="1">Belongs to the class-II aminoacyl-tRNA synthetase family. Type 1 subfamily.</text>
</comment>
<dbReference type="Gene3D" id="3.30.930.10">
    <property type="entry name" value="Bira Bifunctional Protein, Domain 2"/>
    <property type="match status" value="1"/>
</dbReference>
<dbReference type="SUPFAM" id="SSF50249">
    <property type="entry name" value="Nucleic acid-binding proteins"/>
    <property type="match status" value="1"/>
</dbReference>
<dbReference type="PANTHER" id="PTHR22594">
    <property type="entry name" value="ASPARTYL/LYSYL-TRNA SYNTHETASE"/>
    <property type="match status" value="1"/>
</dbReference>
<keyword evidence="6" id="KW-0067">ATP-binding</keyword>
<dbReference type="InterPro" id="IPR013598">
    <property type="entry name" value="Exportin-1/Importin-b-like"/>
</dbReference>
<dbReference type="Pfam" id="PF00152">
    <property type="entry name" value="tRNA-synt_2"/>
    <property type="match status" value="1"/>
</dbReference>
<gene>
    <name evidence="10" type="ORF">RDWZM_002671</name>
</gene>
<dbReference type="NCBIfam" id="TIGR00459">
    <property type="entry name" value="aspS_bact"/>
    <property type="match status" value="1"/>
</dbReference>
<dbReference type="SMART" id="SM00913">
    <property type="entry name" value="IBN_N"/>
    <property type="match status" value="1"/>
</dbReference>
<evidence type="ECO:0000256" key="2">
    <source>
        <dbReference type="ARBA" id="ARBA00011422"/>
    </source>
</evidence>
<evidence type="ECO:0000313" key="11">
    <source>
        <dbReference type="Proteomes" id="UP001142055"/>
    </source>
</evidence>
<dbReference type="PRINTS" id="PR01042">
    <property type="entry name" value="TRNASYNTHASP"/>
</dbReference>
<dbReference type="SUPFAM" id="SSF55681">
    <property type="entry name" value="Class II aaRS and biotin synthetases"/>
    <property type="match status" value="1"/>
</dbReference>
<evidence type="ECO:0000256" key="1">
    <source>
        <dbReference type="ARBA" id="ARBA00006303"/>
    </source>
</evidence>
<dbReference type="InterPro" id="IPR040709">
    <property type="entry name" value="Importin_rep_1"/>
</dbReference>
<dbReference type="Gene3D" id="2.40.50.140">
    <property type="entry name" value="Nucleic acid-binding proteins"/>
    <property type="match status" value="1"/>
</dbReference>
<dbReference type="InterPro" id="IPR011989">
    <property type="entry name" value="ARM-like"/>
</dbReference>
<accession>A0A9Q0RSE2</accession>
<dbReference type="GO" id="GO:0005739">
    <property type="term" value="C:mitochondrion"/>
    <property type="evidence" value="ECO:0007669"/>
    <property type="project" value="TreeGrafter"/>
</dbReference>
<keyword evidence="7" id="KW-0648">Protein biosynthesis</keyword>
<evidence type="ECO:0000256" key="6">
    <source>
        <dbReference type="ARBA" id="ARBA00022840"/>
    </source>
</evidence>
<dbReference type="GO" id="GO:0006886">
    <property type="term" value="P:intracellular protein transport"/>
    <property type="evidence" value="ECO:0007669"/>
    <property type="project" value="InterPro"/>
</dbReference>
<dbReference type="InterPro" id="IPR004115">
    <property type="entry name" value="GAD-like_sf"/>
</dbReference>
<evidence type="ECO:0000256" key="4">
    <source>
        <dbReference type="ARBA" id="ARBA00022598"/>
    </source>
</evidence>
<dbReference type="Gene3D" id="1.25.10.10">
    <property type="entry name" value="Leucine-rich Repeat Variant"/>
    <property type="match status" value="1"/>
</dbReference>
<dbReference type="InterPro" id="IPR004524">
    <property type="entry name" value="Asp-tRNA-ligase_1"/>
</dbReference>
<dbReference type="SUPFAM" id="SSF48371">
    <property type="entry name" value="ARM repeat"/>
    <property type="match status" value="1"/>
</dbReference>
<dbReference type="Proteomes" id="UP001142055">
    <property type="component" value="Chromosome 1"/>
</dbReference>
<feature type="domain" description="Aminoacyl-transfer RNA synthetases class-II family profile" evidence="9">
    <location>
        <begin position="1048"/>
        <end position="1463"/>
    </location>
</feature>
<dbReference type="HAMAP" id="MF_00044">
    <property type="entry name" value="Asp_tRNA_synth_type1"/>
    <property type="match status" value="1"/>
</dbReference>
<dbReference type="Pfam" id="PF03810">
    <property type="entry name" value="IBN_N"/>
    <property type="match status" value="1"/>
</dbReference>
<dbReference type="PANTHER" id="PTHR22594:SF5">
    <property type="entry name" value="ASPARTATE--TRNA LIGASE, MITOCHONDRIAL"/>
    <property type="match status" value="1"/>
</dbReference>
<dbReference type="Gene3D" id="3.30.1360.30">
    <property type="entry name" value="GAD-like domain"/>
    <property type="match status" value="1"/>
</dbReference>
<dbReference type="GO" id="GO:0003676">
    <property type="term" value="F:nucleic acid binding"/>
    <property type="evidence" value="ECO:0007669"/>
    <property type="project" value="InterPro"/>
</dbReference>
<keyword evidence="5" id="KW-0547">Nucleotide-binding</keyword>
<comment type="caution">
    <text evidence="10">The sequence shown here is derived from an EMBL/GenBank/DDBJ whole genome shotgun (WGS) entry which is preliminary data.</text>
</comment>
<dbReference type="Pfam" id="PF18773">
    <property type="entry name" value="Importin_rep"/>
    <property type="match status" value="1"/>
</dbReference>
<dbReference type="GO" id="GO:0005524">
    <property type="term" value="F:ATP binding"/>
    <property type="evidence" value="ECO:0007669"/>
    <property type="project" value="UniProtKB-KW"/>
</dbReference>
<dbReference type="InterPro" id="IPR016024">
    <property type="entry name" value="ARM-type_fold"/>
</dbReference>
<dbReference type="GO" id="GO:0006913">
    <property type="term" value="P:nucleocytoplasmic transport"/>
    <property type="evidence" value="ECO:0007669"/>
    <property type="project" value="UniProtKB-ARBA"/>
</dbReference>
<name>A0A9Q0RSE2_BLOTA</name>
<dbReference type="InterPro" id="IPR001494">
    <property type="entry name" value="Importin-beta_N"/>
</dbReference>
<dbReference type="GO" id="GO:0006422">
    <property type="term" value="P:aspartyl-tRNA aminoacylation"/>
    <property type="evidence" value="ECO:0007669"/>
    <property type="project" value="TreeGrafter"/>
</dbReference>
<keyword evidence="11" id="KW-1185">Reference proteome</keyword>
<dbReference type="Pfam" id="PF08389">
    <property type="entry name" value="Xpo1"/>
    <property type="match status" value="1"/>
</dbReference>
<reference evidence="10" key="1">
    <citation type="submission" date="2022-12" db="EMBL/GenBank/DDBJ databases">
        <title>Genome assemblies of Blomia tropicalis.</title>
        <authorList>
            <person name="Cui Y."/>
        </authorList>
    </citation>
    <scope>NUCLEOTIDE SEQUENCE</scope>
    <source>
        <tissue evidence="10">Adult mites</tissue>
    </source>
</reference>
<evidence type="ECO:0000259" key="9">
    <source>
        <dbReference type="PROSITE" id="PS50862"/>
    </source>
</evidence>
<organism evidence="10 11">
    <name type="scientific">Blomia tropicalis</name>
    <name type="common">Mite</name>
    <dbReference type="NCBI Taxonomy" id="40697"/>
    <lineage>
        <taxon>Eukaryota</taxon>
        <taxon>Metazoa</taxon>
        <taxon>Ecdysozoa</taxon>
        <taxon>Arthropoda</taxon>
        <taxon>Chelicerata</taxon>
        <taxon>Arachnida</taxon>
        <taxon>Acari</taxon>
        <taxon>Acariformes</taxon>
        <taxon>Sarcoptiformes</taxon>
        <taxon>Astigmata</taxon>
        <taxon>Glycyphagoidea</taxon>
        <taxon>Echimyopodidae</taxon>
        <taxon>Blomia</taxon>
    </lineage>
</organism>
<comment type="subunit">
    <text evidence="2">Interacts with UBC9, RAN, RBM8A, eIF-1A and PAX6.</text>
</comment>
<dbReference type="InterPro" id="IPR004364">
    <property type="entry name" value="Aa-tRNA-synt_II"/>
</dbReference>